<accession>A0A9P4R5K2</accession>
<evidence type="ECO:0000256" key="2">
    <source>
        <dbReference type="SAM" id="MobiDB-lite"/>
    </source>
</evidence>
<feature type="region of interest" description="Disordered" evidence="2">
    <location>
        <begin position="63"/>
        <end position="162"/>
    </location>
</feature>
<feature type="chain" id="PRO_5040327875" evidence="3">
    <location>
        <begin position="19"/>
        <end position="266"/>
    </location>
</feature>
<evidence type="ECO:0000256" key="3">
    <source>
        <dbReference type="SAM" id="SignalP"/>
    </source>
</evidence>
<reference evidence="4" key="1">
    <citation type="journal article" date="2020" name="Stud. Mycol.">
        <title>101 Dothideomycetes genomes: a test case for predicting lifestyles and emergence of pathogens.</title>
        <authorList>
            <person name="Haridas S."/>
            <person name="Albert R."/>
            <person name="Binder M."/>
            <person name="Bloem J."/>
            <person name="Labutti K."/>
            <person name="Salamov A."/>
            <person name="Andreopoulos B."/>
            <person name="Baker S."/>
            <person name="Barry K."/>
            <person name="Bills G."/>
            <person name="Bluhm B."/>
            <person name="Cannon C."/>
            <person name="Castanera R."/>
            <person name="Culley D."/>
            <person name="Daum C."/>
            <person name="Ezra D."/>
            <person name="Gonzalez J."/>
            <person name="Henrissat B."/>
            <person name="Kuo A."/>
            <person name="Liang C."/>
            <person name="Lipzen A."/>
            <person name="Lutzoni F."/>
            <person name="Magnuson J."/>
            <person name="Mondo S."/>
            <person name="Nolan M."/>
            <person name="Ohm R."/>
            <person name="Pangilinan J."/>
            <person name="Park H.-J."/>
            <person name="Ramirez L."/>
            <person name="Alfaro M."/>
            <person name="Sun H."/>
            <person name="Tritt A."/>
            <person name="Yoshinaga Y."/>
            <person name="Zwiers L.-H."/>
            <person name="Turgeon B."/>
            <person name="Goodwin S."/>
            <person name="Spatafora J."/>
            <person name="Crous P."/>
            <person name="Grigoriev I."/>
        </authorList>
    </citation>
    <scope>NUCLEOTIDE SEQUENCE</scope>
    <source>
        <strain evidence="4">CBS 125425</strain>
    </source>
</reference>
<feature type="signal peptide" evidence="3">
    <location>
        <begin position="1"/>
        <end position="18"/>
    </location>
</feature>
<dbReference type="EMBL" id="ML996117">
    <property type="protein sequence ID" value="KAF2737365.1"/>
    <property type="molecule type" value="Genomic_DNA"/>
</dbReference>
<dbReference type="PANTHER" id="PTHR31836">
    <property type="match status" value="1"/>
</dbReference>
<dbReference type="Gene3D" id="2.40.40.10">
    <property type="entry name" value="RlpA-like domain"/>
    <property type="match status" value="1"/>
</dbReference>
<organism evidence="4 5">
    <name type="scientific">Polyplosphaeria fusca</name>
    <dbReference type="NCBI Taxonomy" id="682080"/>
    <lineage>
        <taxon>Eukaryota</taxon>
        <taxon>Fungi</taxon>
        <taxon>Dikarya</taxon>
        <taxon>Ascomycota</taxon>
        <taxon>Pezizomycotina</taxon>
        <taxon>Dothideomycetes</taxon>
        <taxon>Pleosporomycetidae</taxon>
        <taxon>Pleosporales</taxon>
        <taxon>Tetraplosphaeriaceae</taxon>
        <taxon>Polyplosphaeria</taxon>
    </lineage>
</organism>
<proteinExistence type="predicted"/>
<protein>
    <submittedName>
        <fullName evidence="4">Uncharacterized protein</fullName>
    </submittedName>
</protein>
<feature type="compositionally biased region" description="Low complexity" evidence="2">
    <location>
        <begin position="137"/>
        <end position="150"/>
    </location>
</feature>
<dbReference type="InterPro" id="IPR051477">
    <property type="entry name" value="Expansin_CellWall"/>
</dbReference>
<dbReference type="Proteomes" id="UP000799444">
    <property type="component" value="Unassembled WGS sequence"/>
</dbReference>
<dbReference type="AlphaFoldDB" id="A0A9P4R5K2"/>
<dbReference type="SUPFAM" id="SSF50685">
    <property type="entry name" value="Barwin-like endoglucanases"/>
    <property type="match status" value="1"/>
</dbReference>
<keyword evidence="5" id="KW-1185">Reference proteome</keyword>
<dbReference type="InterPro" id="IPR036908">
    <property type="entry name" value="RlpA-like_sf"/>
</dbReference>
<evidence type="ECO:0000313" key="4">
    <source>
        <dbReference type="EMBL" id="KAF2737365.1"/>
    </source>
</evidence>
<gene>
    <name evidence="4" type="ORF">EJ04DRAFT_126880</name>
</gene>
<evidence type="ECO:0000313" key="5">
    <source>
        <dbReference type="Proteomes" id="UP000799444"/>
    </source>
</evidence>
<name>A0A9P4R5K2_9PLEO</name>
<evidence type="ECO:0000256" key="1">
    <source>
        <dbReference type="ARBA" id="ARBA00022729"/>
    </source>
</evidence>
<comment type="caution">
    <text evidence="4">The sequence shown here is derived from an EMBL/GenBank/DDBJ whole genome shotgun (WGS) entry which is preliminary data.</text>
</comment>
<feature type="compositionally biased region" description="Pro residues" evidence="2">
    <location>
        <begin position="103"/>
        <end position="136"/>
    </location>
</feature>
<dbReference type="OrthoDB" id="406505at2759"/>
<keyword evidence="1 3" id="KW-0732">Signal</keyword>
<dbReference type="PANTHER" id="PTHR31836:SF28">
    <property type="entry name" value="SRCR DOMAIN-CONTAINING PROTEIN-RELATED"/>
    <property type="match status" value="1"/>
</dbReference>
<sequence>MKSSTVLASLLFGSLAVAAPVDKRALATKYETVVETVVVYTTVWEGEAPSTVAAEATSSAPGLFYEQPSKPSSVAAQPTTSAAPAYTPPPVAPSKPSSSSAYVPPPPPPSSSSVYTPPPQQYTPPPSPAYTPPPAPASSAAPAQSSQAPSNGGGGGDSHHGDITIYDNTGAAGACGKPLTDDMMIVALAHGAFGASTYDYMTGEATNPWCGKTITIEYNGNKIEAEIQDLCPGCDGEYDIDLSLSAWKALTGLDEKTRLQADWWVS</sequence>
<dbReference type="CDD" id="cd22191">
    <property type="entry name" value="DPBB_RlpA_EXP_N-like"/>
    <property type="match status" value="1"/>
</dbReference>
<feature type="compositionally biased region" description="Low complexity" evidence="2">
    <location>
        <begin position="71"/>
        <end position="85"/>
    </location>
</feature>